<geneLocation type="mitochondrion" evidence="2"/>
<dbReference type="Gene3D" id="3.10.28.10">
    <property type="entry name" value="Homing endonucleases"/>
    <property type="match status" value="2"/>
</dbReference>
<keyword evidence="2" id="KW-0378">Hydrolase</keyword>
<dbReference type="EMBL" id="MK163638">
    <property type="protein sequence ID" value="QGA74377.1"/>
    <property type="molecule type" value="Genomic_DNA"/>
</dbReference>
<dbReference type="InterPro" id="IPR027434">
    <property type="entry name" value="Homing_endonucl"/>
</dbReference>
<dbReference type="FunFam" id="3.10.28.10:FF:000010">
    <property type="entry name" value="LAGLIDADG homing endonuclease I-LtrII"/>
    <property type="match status" value="1"/>
</dbReference>
<feature type="domain" description="Homing endonuclease LAGLIDADG" evidence="1">
    <location>
        <begin position="367"/>
        <end position="464"/>
    </location>
</feature>
<keyword evidence="2" id="KW-0255">Endonuclease</keyword>
<dbReference type="PANTHER" id="PTHR36181">
    <property type="entry name" value="INTRON-ENCODED ENDONUCLEASE AI3-RELATED"/>
    <property type="match status" value="1"/>
</dbReference>
<organism evidence="2">
    <name type="scientific">Monilinia fructicola</name>
    <name type="common">Brown rot fungus</name>
    <name type="synonym">Ciboria fructicola</name>
    <dbReference type="NCBI Taxonomy" id="38448"/>
    <lineage>
        <taxon>Eukaryota</taxon>
        <taxon>Fungi</taxon>
        <taxon>Dikarya</taxon>
        <taxon>Ascomycota</taxon>
        <taxon>Pezizomycotina</taxon>
        <taxon>Leotiomycetes</taxon>
        <taxon>Helotiales</taxon>
        <taxon>Sclerotiniaceae</taxon>
        <taxon>Monilinia</taxon>
    </lineage>
</organism>
<feature type="domain" description="Homing endonuclease LAGLIDADG" evidence="1">
    <location>
        <begin position="211"/>
        <end position="309"/>
    </location>
</feature>
<proteinExistence type="predicted"/>
<dbReference type="AlphaFoldDB" id="A0A5Q0U1L9"/>
<reference evidence="2" key="1">
    <citation type="submission" date="2018-11" db="EMBL/GenBank/DDBJ databases">
        <authorList>
            <person name="Ma F.Y."/>
            <person name="Suo F.Y."/>
        </authorList>
    </citation>
    <scope>NUCLEOTIDE SEQUENCE</scope>
</reference>
<accession>A0A5Q0U1L9</accession>
<dbReference type="InterPro" id="IPR051289">
    <property type="entry name" value="LAGLIDADG_Endonuclease"/>
</dbReference>
<keyword evidence="2" id="KW-0496">Mitochondrion</keyword>
<dbReference type="InterPro" id="IPR004860">
    <property type="entry name" value="LAGLIDADG_dom"/>
</dbReference>
<dbReference type="PANTHER" id="PTHR36181:SF4">
    <property type="entry name" value="LAGLIDADG ENDONUCLEASE"/>
    <property type="match status" value="1"/>
</dbReference>
<reference evidence="2" key="2">
    <citation type="journal article" date="2019" name="Mitochondrial DNA Part B Resour">
        <title>Complete mitochondrial genome of plant pathogen Monilinia fructicola (Sclerotiniaceae, Helotiales).</title>
        <authorList>
            <person name="Ma Y."/>
            <person name="Huang L."/>
            <person name="Abuduaini A."/>
            <person name="Zhou H."/>
            <person name="Wang Y."/>
            <person name="Suo F."/>
        </authorList>
    </citation>
    <scope>NUCLEOTIDE SEQUENCE</scope>
</reference>
<evidence type="ECO:0000259" key="1">
    <source>
        <dbReference type="Pfam" id="PF00961"/>
    </source>
</evidence>
<dbReference type="GO" id="GO:0004519">
    <property type="term" value="F:endonuclease activity"/>
    <property type="evidence" value="ECO:0007669"/>
    <property type="project" value="UniProtKB-KW"/>
</dbReference>
<gene>
    <name evidence="2" type="primary">ORF495</name>
</gene>
<sequence>MIVKILVVYNKGRFKHRLTFKPTGLRLMYVYLHDKSGRYEILWAIDVLHIPASWARASSLRDKLSNSGDTLKLMVPSFSRKAISGWSNYSDFFYDCGHKNKVTSHKMIENEMGYRGSKSITSVNVPQAINKLVIVKEQRVDGSWCINPGYGLAPAGQVMHLRCTLMGSERNYQAKTLSKIRVNQIQAIRSYSTIIHTLNLENTIMNNPWFITGFFDAEGSFSISLRNKGGVTYCEARMAISLHKKDLDTLKSIQAYFNGKGSLIKHGEDSLQYVITSVGQLSTLVVPHFDNYPLVSKKYADYLLFRKAVLLIRNKEHLTIEGIQEIVSIKASMNKGLSDELQRAFPNRIEVPRPLVPDCIIPDPQWIAGFTSGEGCFMIKISKSPASKLGFGIQLIFQLTQDNRDEELMKCILAYFGCGILVKDGTKTVFFVRKFTDIIDIIIPFFNNHKVVGVKLQDYLDWCKGATIVKVKGHLTLPGLEELQKIKAGMNRKRV</sequence>
<dbReference type="GO" id="GO:0005739">
    <property type="term" value="C:mitochondrion"/>
    <property type="evidence" value="ECO:0007669"/>
    <property type="project" value="UniProtKB-ARBA"/>
</dbReference>
<protein>
    <submittedName>
        <fullName evidence="2">Laglidadg endonuclease</fullName>
    </submittedName>
</protein>
<dbReference type="SUPFAM" id="SSF55608">
    <property type="entry name" value="Homing endonucleases"/>
    <property type="match status" value="2"/>
</dbReference>
<name>A0A5Q0U1L9_MONFR</name>
<evidence type="ECO:0000313" key="2">
    <source>
        <dbReference type="EMBL" id="QGA74377.1"/>
    </source>
</evidence>
<dbReference type="Pfam" id="PF00961">
    <property type="entry name" value="LAGLIDADG_1"/>
    <property type="match status" value="2"/>
</dbReference>
<keyword evidence="2" id="KW-0540">Nuclease</keyword>